<evidence type="ECO:0000256" key="3">
    <source>
        <dbReference type="ARBA" id="ARBA00011233"/>
    </source>
</evidence>
<evidence type="ECO:0000256" key="1">
    <source>
        <dbReference type="ARBA" id="ARBA00004761"/>
    </source>
</evidence>
<keyword evidence="7" id="KW-1185">Reference proteome</keyword>
<evidence type="ECO:0000313" key="7">
    <source>
        <dbReference type="Proteomes" id="UP001301728"/>
    </source>
</evidence>
<reference evidence="6 7" key="1">
    <citation type="submission" date="2023-12" db="EMBL/GenBank/DDBJ databases">
        <title>Baltic Sea Cyanobacteria.</title>
        <authorList>
            <person name="Delbaje E."/>
            <person name="Fewer D.P."/>
            <person name="Shishido T.K."/>
        </authorList>
    </citation>
    <scope>NUCLEOTIDE SEQUENCE [LARGE SCALE GENOMIC DNA]</scope>
    <source>
        <strain evidence="6 7">CCNP 1315</strain>
    </source>
</reference>
<dbReference type="RefSeq" id="WP_323275352.1">
    <property type="nucleotide sequence ID" value="NZ_JAYGHT010000006.1"/>
</dbReference>
<comment type="caution">
    <text evidence="6">The sequence shown here is derived from an EMBL/GenBank/DDBJ whole genome shotgun (WGS) entry which is preliminary data.</text>
</comment>
<dbReference type="PANTHER" id="PTHR30246">
    <property type="entry name" value="2-KETO-3-DEOXY-6-PHOSPHOGLUCONATE ALDOLASE"/>
    <property type="match status" value="1"/>
</dbReference>
<comment type="subunit">
    <text evidence="3">Homotrimer.</text>
</comment>
<dbReference type="NCBIfam" id="NF005673">
    <property type="entry name" value="PRK07455.1"/>
    <property type="match status" value="1"/>
</dbReference>
<name>A0ABU5TT37_9CYAN</name>
<comment type="similarity">
    <text evidence="2">Belongs to the KHG/KDPG aldolase family.</text>
</comment>
<dbReference type="NCBIfam" id="TIGR01182">
    <property type="entry name" value="eda"/>
    <property type="match status" value="1"/>
</dbReference>
<dbReference type="PANTHER" id="PTHR30246:SF1">
    <property type="entry name" value="2-DEHYDRO-3-DEOXY-6-PHOSPHOGALACTONATE ALDOLASE-RELATED"/>
    <property type="match status" value="1"/>
</dbReference>
<dbReference type="InterPro" id="IPR013785">
    <property type="entry name" value="Aldolase_TIM"/>
</dbReference>
<organism evidence="6 7">
    <name type="scientific">Limnoraphis robusta CCNP1315</name>
    <dbReference type="NCBI Taxonomy" id="3110306"/>
    <lineage>
        <taxon>Bacteria</taxon>
        <taxon>Bacillati</taxon>
        <taxon>Cyanobacteriota</taxon>
        <taxon>Cyanophyceae</taxon>
        <taxon>Oscillatoriophycideae</taxon>
        <taxon>Oscillatoriales</taxon>
        <taxon>Sirenicapillariaceae</taxon>
        <taxon>Limnoraphis</taxon>
    </lineage>
</organism>
<evidence type="ECO:0000256" key="5">
    <source>
        <dbReference type="ARBA" id="ARBA00023277"/>
    </source>
</evidence>
<dbReference type="EMBL" id="JAYGHT010000006">
    <property type="protein sequence ID" value="MEA5518057.1"/>
    <property type="molecule type" value="Genomic_DNA"/>
</dbReference>
<dbReference type="EC" id="4.1.2.14" evidence="6"/>
<accession>A0ABU5TT37</accession>
<dbReference type="EC" id="4.1.3.16" evidence="6"/>
<dbReference type="InterPro" id="IPR000887">
    <property type="entry name" value="Aldlse_KDPG_KHG"/>
</dbReference>
<gene>
    <name evidence="6" type="ORF">VB854_03725</name>
</gene>
<dbReference type="Proteomes" id="UP001301728">
    <property type="component" value="Unassembled WGS sequence"/>
</dbReference>
<sequence>MKPETWRELLAQYRAIAVIRSPNLELGKQMATAIYNGGIRLIEITWNSDRPTELISKLCSELPNCTIGAGTLLTREDVHQAVDSGAEFLFTPHTNPGLIEAARKLDIPMIPGAFSPTEIVNAWQAGASCVKVFPISTLGGVAYVKSLQGPLGEIPLIPTGGVTLKNAEAFIQAGAIAVGLSSELFPPALLSEQNWQAIAKQAEILTQQLAKI</sequence>
<dbReference type="Gene3D" id="3.20.20.70">
    <property type="entry name" value="Aldolase class I"/>
    <property type="match status" value="1"/>
</dbReference>
<comment type="pathway">
    <text evidence="1">Carbohydrate acid metabolism.</text>
</comment>
<proteinExistence type="inferred from homology"/>
<keyword evidence="4 6" id="KW-0456">Lyase</keyword>
<dbReference type="Pfam" id="PF01081">
    <property type="entry name" value="Aldolase"/>
    <property type="match status" value="1"/>
</dbReference>
<protein>
    <submittedName>
        <fullName evidence="6">Bifunctional 4-hydroxy-2-oxoglutarate aldolase/2-dehydro-3-deoxy-phosphogluconate aldolase</fullName>
        <ecNumber evidence="6">4.1.2.14</ecNumber>
        <ecNumber evidence="6">4.1.3.16</ecNumber>
    </submittedName>
</protein>
<keyword evidence="5" id="KW-0119">Carbohydrate metabolism</keyword>
<evidence type="ECO:0000256" key="2">
    <source>
        <dbReference type="ARBA" id="ARBA00006906"/>
    </source>
</evidence>
<dbReference type="SUPFAM" id="SSF51569">
    <property type="entry name" value="Aldolase"/>
    <property type="match status" value="1"/>
</dbReference>
<dbReference type="GO" id="GO:0008675">
    <property type="term" value="F:2-dehydro-3-deoxy-phosphogluconate aldolase activity"/>
    <property type="evidence" value="ECO:0007669"/>
    <property type="project" value="UniProtKB-EC"/>
</dbReference>
<evidence type="ECO:0000256" key="4">
    <source>
        <dbReference type="ARBA" id="ARBA00023239"/>
    </source>
</evidence>
<dbReference type="GO" id="GO:0008700">
    <property type="term" value="F:(R,S)-4-hydroxy-2-oxoglutarate aldolase activity"/>
    <property type="evidence" value="ECO:0007669"/>
    <property type="project" value="UniProtKB-EC"/>
</dbReference>
<evidence type="ECO:0000313" key="6">
    <source>
        <dbReference type="EMBL" id="MEA5518057.1"/>
    </source>
</evidence>
<dbReference type="CDD" id="cd00452">
    <property type="entry name" value="KDPG_aldolase"/>
    <property type="match status" value="1"/>
</dbReference>